<feature type="region of interest" description="Disordered" evidence="1">
    <location>
        <begin position="59"/>
        <end position="152"/>
    </location>
</feature>
<feature type="compositionally biased region" description="Basic and acidic residues" evidence="1">
    <location>
        <begin position="236"/>
        <end position="246"/>
    </location>
</feature>
<reference evidence="2 3" key="1">
    <citation type="journal article" date="2018" name="Cell">
        <title>The Chara Genome: Secondary Complexity and Implications for Plant Terrestrialization.</title>
        <authorList>
            <person name="Nishiyama T."/>
            <person name="Sakayama H."/>
            <person name="Vries J.D."/>
            <person name="Buschmann H."/>
            <person name="Saint-Marcoux D."/>
            <person name="Ullrich K.K."/>
            <person name="Haas F.B."/>
            <person name="Vanderstraeten L."/>
            <person name="Becker D."/>
            <person name="Lang D."/>
            <person name="Vosolsobe S."/>
            <person name="Rombauts S."/>
            <person name="Wilhelmsson P.K.I."/>
            <person name="Janitza P."/>
            <person name="Kern R."/>
            <person name="Heyl A."/>
            <person name="Rumpler F."/>
            <person name="Villalobos L.I.A.C."/>
            <person name="Clay J.M."/>
            <person name="Skokan R."/>
            <person name="Toyoda A."/>
            <person name="Suzuki Y."/>
            <person name="Kagoshima H."/>
            <person name="Schijlen E."/>
            <person name="Tajeshwar N."/>
            <person name="Catarino B."/>
            <person name="Hetherington A.J."/>
            <person name="Saltykova A."/>
            <person name="Bonnot C."/>
            <person name="Breuninger H."/>
            <person name="Symeonidi A."/>
            <person name="Radhakrishnan G.V."/>
            <person name="Van Nieuwerburgh F."/>
            <person name="Deforce D."/>
            <person name="Chang C."/>
            <person name="Karol K.G."/>
            <person name="Hedrich R."/>
            <person name="Ulvskov P."/>
            <person name="Glockner G."/>
            <person name="Delwiche C.F."/>
            <person name="Petrasek J."/>
            <person name="Van de Peer Y."/>
            <person name="Friml J."/>
            <person name="Beilby M."/>
            <person name="Dolan L."/>
            <person name="Kohara Y."/>
            <person name="Sugano S."/>
            <person name="Fujiyama A."/>
            <person name="Delaux P.-M."/>
            <person name="Quint M."/>
            <person name="TheiBen G."/>
            <person name="Hagemann M."/>
            <person name="Harholt J."/>
            <person name="Dunand C."/>
            <person name="Zachgo S."/>
            <person name="Langdale J."/>
            <person name="Maumus F."/>
            <person name="Straeten D.V.D."/>
            <person name="Gould S.B."/>
            <person name="Rensing S.A."/>
        </authorList>
    </citation>
    <scope>NUCLEOTIDE SEQUENCE [LARGE SCALE GENOMIC DNA]</scope>
    <source>
        <strain evidence="2 3">S276</strain>
    </source>
</reference>
<evidence type="ECO:0000313" key="2">
    <source>
        <dbReference type="EMBL" id="GBG81409.1"/>
    </source>
</evidence>
<evidence type="ECO:0000313" key="3">
    <source>
        <dbReference type="Proteomes" id="UP000265515"/>
    </source>
</evidence>
<gene>
    <name evidence="2" type="ORF">CBR_g32084</name>
</gene>
<dbReference type="Proteomes" id="UP000265515">
    <property type="component" value="Unassembled WGS sequence"/>
</dbReference>
<proteinExistence type="predicted"/>
<organism evidence="2 3">
    <name type="scientific">Chara braunii</name>
    <name type="common">Braun's stonewort</name>
    <dbReference type="NCBI Taxonomy" id="69332"/>
    <lineage>
        <taxon>Eukaryota</taxon>
        <taxon>Viridiplantae</taxon>
        <taxon>Streptophyta</taxon>
        <taxon>Charophyceae</taxon>
        <taxon>Charales</taxon>
        <taxon>Characeae</taxon>
        <taxon>Chara</taxon>
    </lineage>
</organism>
<feature type="compositionally biased region" description="Basic and acidic residues" evidence="1">
    <location>
        <begin position="101"/>
        <end position="113"/>
    </location>
</feature>
<dbReference type="Gramene" id="GBG81409">
    <property type="protein sequence ID" value="GBG81409"/>
    <property type="gene ID" value="CBR_g32084"/>
</dbReference>
<dbReference type="OrthoDB" id="2684738at2759"/>
<name>A0A388LGI0_CHABU</name>
<dbReference type="EMBL" id="BFEA01000373">
    <property type="protein sequence ID" value="GBG81409.1"/>
    <property type="molecule type" value="Genomic_DNA"/>
</dbReference>
<evidence type="ECO:0000256" key="1">
    <source>
        <dbReference type="SAM" id="MobiDB-lite"/>
    </source>
</evidence>
<accession>A0A388LGI0</accession>
<sequence>MKERHDWPKNRENLLTVDFDQILYRLLKQQKEDRERVQLGSNKDKEVYKTISDMKEMMTSLKEEPLKLQVMMAKTKTGKRKGKEPVTQASSSESDSEEEKEPSRKLTKAERKALNQIRGGQGTSRKRGESSKDGGNGSGSNKLTKGNKAKVSMLNHRVVETVVESAETVADMGTGRITSANIDGLAPAAASAPEATPMAWPMTMSRLVFKRGMPTIMVQTRKGRKTSQSQPAPGESSKRPQEKEPIQIEEGDDEEEDERLRAEDELLAKQRAMERDSEAGKAKVEEEEPRKKKNVYTMPVENRIDFEQFVDRILESQRDLVTLKEIIVVSPKLREEFKHRMTRKKVMRVKLSEIIPPEANRAPPGTKMD</sequence>
<feature type="compositionally biased region" description="Acidic residues" evidence="1">
    <location>
        <begin position="247"/>
        <end position="257"/>
    </location>
</feature>
<keyword evidence="3" id="KW-1185">Reference proteome</keyword>
<feature type="compositionally biased region" description="Basic and acidic residues" evidence="1">
    <location>
        <begin position="258"/>
        <end position="290"/>
    </location>
</feature>
<feature type="region of interest" description="Disordered" evidence="1">
    <location>
        <begin position="220"/>
        <end position="294"/>
    </location>
</feature>
<protein>
    <submittedName>
        <fullName evidence="2">Uncharacterized protein</fullName>
    </submittedName>
</protein>
<dbReference type="AlphaFoldDB" id="A0A388LGI0"/>
<comment type="caution">
    <text evidence="2">The sequence shown here is derived from an EMBL/GenBank/DDBJ whole genome shotgun (WGS) entry which is preliminary data.</text>
</comment>